<gene>
    <name evidence="1" type="ORF">ILYODFUR_026593</name>
</gene>
<sequence>MMPCTQTNFPGRRETGPQHHRYSTILISGQEMHFYIVAICFRSDPADVFIDKKLNLSLTVPVKMLLAFNKIHIFTFGMIGQKMGFSCFLSQPTSWHVVGV</sequence>
<evidence type="ECO:0000313" key="1">
    <source>
        <dbReference type="EMBL" id="MEQ2237786.1"/>
    </source>
</evidence>
<dbReference type="EMBL" id="JAHRIQ010049729">
    <property type="protein sequence ID" value="MEQ2237786.1"/>
    <property type="molecule type" value="Genomic_DNA"/>
</dbReference>
<protein>
    <submittedName>
        <fullName evidence="1">Uncharacterized protein</fullName>
    </submittedName>
</protein>
<keyword evidence="2" id="KW-1185">Reference proteome</keyword>
<dbReference type="Proteomes" id="UP001482620">
    <property type="component" value="Unassembled WGS sequence"/>
</dbReference>
<reference evidence="1 2" key="1">
    <citation type="submission" date="2021-06" db="EMBL/GenBank/DDBJ databases">
        <authorList>
            <person name="Palmer J.M."/>
        </authorList>
    </citation>
    <scope>NUCLEOTIDE SEQUENCE [LARGE SCALE GENOMIC DNA]</scope>
    <source>
        <strain evidence="2">if_2019</strain>
        <tissue evidence="1">Muscle</tissue>
    </source>
</reference>
<comment type="caution">
    <text evidence="1">The sequence shown here is derived from an EMBL/GenBank/DDBJ whole genome shotgun (WGS) entry which is preliminary data.</text>
</comment>
<name>A0ABV0U0Q3_9TELE</name>
<proteinExistence type="predicted"/>
<evidence type="ECO:0000313" key="2">
    <source>
        <dbReference type="Proteomes" id="UP001482620"/>
    </source>
</evidence>
<accession>A0ABV0U0Q3</accession>
<organism evidence="1 2">
    <name type="scientific">Ilyodon furcidens</name>
    <name type="common">goldbreast splitfin</name>
    <dbReference type="NCBI Taxonomy" id="33524"/>
    <lineage>
        <taxon>Eukaryota</taxon>
        <taxon>Metazoa</taxon>
        <taxon>Chordata</taxon>
        <taxon>Craniata</taxon>
        <taxon>Vertebrata</taxon>
        <taxon>Euteleostomi</taxon>
        <taxon>Actinopterygii</taxon>
        <taxon>Neopterygii</taxon>
        <taxon>Teleostei</taxon>
        <taxon>Neoteleostei</taxon>
        <taxon>Acanthomorphata</taxon>
        <taxon>Ovalentaria</taxon>
        <taxon>Atherinomorphae</taxon>
        <taxon>Cyprinodontiformes</taxon>
        <taxon>Goodeidae</taxon>
        <taxon>Ilyodon</taxon>
    </lineage>
</organism>